<sequence length="206" mass="23652">MNKKMIMMSYLDIWSIGEGQGAPSFYNTVKAYVDNGWDITLIQPTSTMRPSCNVEGCKMIKFNNTFLEKLCSIKKVSFIARIISAHYCTFKFYNLACKLLKKSVSECVIYAYEVHAVQAGKNLSKKFGLPLITRFQGTVLKEYENTWLNRLKMYPHFHALEQKSDMIIMTDDGTEGDKVLKGLGNPTKNIYFWKNGHNVYDKPDPI</sequence>
<gene>
    <name evidence="1" type="ORF">Psch_01769</name>
</gene>
<accession>A0A4Y7RGT9</accession>
<protein>
    <recommendedName>
        <fullName evidence="3">Glycosyltransferase subfamily 4-like N-terminal domain-containing protein</fullName>
    </recommendedName>
</protein>
<proteinExistence type="predicted"/>
<organism evidence="1 2">
    <name type="scientific">Pelotomaculum schinkii</name>
    <dbReference type="NCBI Taxonomy" id="78350"/>
    <lineage>
        <taxon>Bacteria</taxon>
        <taxon>Bacillati</taxon>
        <taxon>Bacillota</taxon>
        <taxon>Clostridia</taxon>
        <taxon>Eubacteriales</taxon>
        <taxon>Desulfotomaculaceae</taxon>
        <taxon>Pelotomaculum</taxon>
    </lineage>
</organism>
<comment type="caution">
    <text evidence="1">The sequence shown here is derived from an EMBL/GenBank/DDBJ whole genome shotgun (WGS) entry which is preliminary data.</text>
</comment>
<name>A0A4Y7RGT9_9FIRM</name>
<dbReference type="Gene3D" id="3.40.50.2000">
    <property type="entry name" value="Glycogen Phosphorylase B"/>
    <property type="match status" value="1"/>
</dbReference>
<dbReference type="EMBL" id="QFGA01000001">
    <property type="protein sequence ID" value="TEB08214.1"/>
    <property type="molecule type" value="Genomic_DNA"/>
</dbReference>
<dbReference type="AlphaFoldDB" id="A0A4Y7RGT9"/>
<evidence type="ECO:0000313" key="1">
    <source>
        <dbReference type="EMBL" id="TEB08214.1"/>
    </source>
</evidence>
<dbReference type="RefSeq" id="WP_190239901.1">
    <property type="nucleotide sequence ID" value="NZ_QFGA01000001.1"/>
</dbReference>
<evidence type="ECO:0000313" key="2">
    <source>
        <dbReference type="Proteomes" id="UP000298324"/>
    </source>
</evidence>
<reference evidence="1 2" key="1">
    <citation type="journal article" date="2018" name="Environ. Microbiol.">
        <title>Novel energy conservation strategies and behaviour of Pelotomaculum schinkii driving syntrophic propionate catabolism.</title>
        <authorList>
            <person name="Hidalgo-Ahumada C.A.P."/>
            <person name="Nobu M.K."/>
            <person name="Narihiro T."/>
            <person name="Tamaki H."/>
            <person name="Liu W.T."/>
            <person name="Kamagata Y."/>
            <person name="Stams A.J.M."/>
            <person name="Imachi H."/>
            <person name="Sousa D.Z."/>
        </authorList>
    </citation>
    <scope>NUCLEOTIDE SEQUENCE [LARGE SCALE GENOMIC DNA]</scope>
    <source>
        <strain evidence="1 2">HH</strain>
    </source>
</reference>
<keyword evidence="2" id="KW-1185">Reference proteome</keyword>
<dbReference type="Proteomes" id="UP000298324">
    <property type="component" value="Unassembled WGS sequence"/>
</dbReference>
<evidence type="ECO:0008006" key="3">
    <source>
        <dbReference type="Google" id="ProtNLM"/>
    </source>
</evidence>